<dbReference type="Proteomes" id="UP000295680">
    <property type="component" value="Unassembled WGS sequence"/>
</dbReference>
<dbReference type="Gene3D" id="1.25.40.10">
    <property type="entry name" value="Tetratricopeptide repeat domain"/>
    <property type="match status" value="1"/>
</dbReference>
<keyword evidence="3" id="KW-1185">Reference proteome</keyword>
<dbReference type="RefSeq" id="WP_132123893.1">
    <property type="nucleotide sequence ID" value="NZ_SLWS01000011.1"/>
</dbReference>
<accession>A0A4R2J487</accession>
<dbReference type="InterPro" id="IPR024983">
    <property type="entry name" value="CHAT_dom"/>
</dbReference>
<evidence type="ECO:0000259" key="1">
    <source>
        <dbReference type="Pfam" id="PF12770"/>
    </source>
</evidence>
<dbReference type="OrthoDB" id="4149784at2"/>
<reference evidence="2 3" key="1">
    <citation type="submission" date="2019-03" db="EMBL/GenBank/DDBJ databases">
        <title>Genomic Encyclopedia of Type Strains, Phase IV (KMG-IV): sequencing the most valuable type-strain genomes for metagenomic binning, comparative biology and taxonomic classification.</title>
        <authorList>
            <person name="Goeker M."/>
        </authorList>
    </citation>
    <scope>NUCLEOTIDE SEQUENCE [LARGE SCALE GENOMIC DNA]</scope>
    <source>
        <strain evidence="2 3">DSM 45934</strain>
    </source>
</reference>
<evidence type="ECO:0000313" key="2">
    <source>
        <dbReference type="EMBL" id="TCO52924.1"/>
    </source>
</evidence>
<gene>
    <name evidence="2" type="ORF">EV192_111118</name>
</gene>
<comment type="caution">
    <text evidence="2">The sequence shown here is derived from an EMBL/GenBank/DDBJ whole genome shotgun (WGS) entry which is preliminary data.</text>
</comment>
<protein>
    <submittedName>
        <fullName evidence="2">CHAT domain-containing protein</fullName>
    </submittedName>
</protein>
<proteinExistence type="predicted"/>
<organism evidence="2 3">
    <name type="scientific">Actinocrispum wychmicini</name>
    <dbReference type="NCBI Taxonomy" id="1213861"/>
    <lineage>
        <taxon>Bacteria</taxon>
        <taxon>Bacillati</taxon>
        <taxon>Actinomycetota</taxon>
        <taxon>Actinomycetes</taxon>
        <taxon>Pseudonocardiales</taxon>
        <taxon>Pseudonocardiaceae</taxon>
        <taxon>Actinocrispum</taxon>
    </lineage>
</organism>
<evidence type="ECO:0000313" key="3">
    <source>
        <dbReference type="Proteomes" id="UP000295680"/>
    </source>
</evidence>
<dbReference type="Pfam" id="PF12770">
    <property type="entry name" value="CHAT"/>
    <property type="match status" value="1"/>
</dbReference>
<dbReference type="EMBL" id="SLWS01000011">
    <property type="protein sequence ID" value="TCO52924.1"/>
    <property type="molecule type" value="Genomic_DNA"/>
</dbReference>
<name>A0A4R2J487_9PSEU</name>
<dbReference type="AlphaFoldDB" id="A0A4R2J487"/>
<sequence>MGDEIARCQATVDRAATGDVESAEVAAFITDLARLPAGHPERSRLAATMVIALTKGGGSVPIALMGHLDGLLRLVEHVPSTLAIWPQVRTSARAQFLAYAAAEDLPVDLHAAEKELAELAETVWDVPAVKFAVEGALRTVRARLAAQAGDESAMFKSFQSLAPQLDQLGDHPVARTMRSVVEHMEQVMTAYRADDMDEAVRRFRELDEKVAELPDWTGMRDAFRKALPGMEILVDSARSKPVPGDPRTVAEEITKSLAGPDSQVTDQVRARLIAAGALFRGGEETDPERIDVAIEQCREAVALGEDHTQYPHALTTLALGLLLRSELAGSTAGLDEAEALLVRALDVCGGPQHPEWALANEMLAGIGHRTGDLAASGRFGLAAQRSYVWRALLESDAAGGRAAIRHAVRNAIELARVCLGANNVADAVRALDTGRGLMLYAEVELRNVPNRLKAAGRTDLAERWVKEGRDSEGLRREVMTTLLAHAESAGSLLDPPSLGQIRAALRVAKADALVYLVPAEASLPGLVVIAPREGKPAYMVLSHLEVKEEEVDRYLTALVNRSREIEPVDDGSFADRVDALCGWAWRAAIGPLLDRYFSRTVKDDRVPRIVLVPMGDLARIPWAAARRPDGTYAVELAAFSQAASARLFCDNAAKPPIKAGSTGLIVGDPATAAIPLKAARVEAYAIWQTFYWGARYVGRVPKDGSPSPSGAGTAEQVSDWLADAEPYAGTTLHLACHGLFTLVADKVKAALLLASGELDTDEIIRILAAVPERRIGLVVMAACHTGRSIHGYDEAYSLGSAFLAAGVRTVLSTQWAIPDETTPSLMFLFHHYLREERLEPWEALRKAQVWMLDPNSEPPERMPADLVAMAAGHDHTQVVSWAGFVHGGH</sequence>
<dbReference type="InterPro" id="IPR011990">
    <property type="entry name" value="TPR-like_helical_dom_sf"/>
</dbReference>
<feature type="domain" description="CHAT" evidence="1">
    <location>
        <begin position="580"/>
        <end position="888"/>
    </location>
</feature>